<feature type="compositionally biased region" description="Basic and acidic residues" evidence="4">
    <location>
        <begin position="90"/>
        <end position="113"/>
    </location>
</feature>
<gene>
    <name evidence="5" type="primary">HOS4</name>
    <name evidence="5" type="ORF">AWJ20_3791</name>
</gene>
<dbReference type="Pfam" id="PF12796">
    <property type="entry name" value="Ank_2"/>
    <property type="match status" value="3"/>
</dbReference>
<dbReference type="EMBL" id="CP014500">
    <property type="protein sequence ID" value="ANB10997.1"/>
    <property type="molecule type" value="Genomic_DNA"/>
</dbReference>
<dbReference type="PRINTS" id="PR01415">
    <property type="entry name" value="ANKYRIN"/>
</dbReference>
<dbReference type="Gene3D" id="1.25.40.20">
    <property type="entry name" value="Ankyrin repeat-containing domain"/>
    <property type="match status" value="2"/>
</dbReference>
<name>A0A161HGM7_9ASCO</name>
<dbReference type="InterPro" id="IPR002110">
    <property type="entry name" value="Ankyrin_rpt"/>
</dbReference>
<feature type="compositionally biased region" description="Low complexity" evidence="4">
    <location>
        <begin position="580"/>
        <end position="593"/>
    </location>
</feature>
<feature type="compositionally biased region" description="Acidic residues" evidence="4">
    <location>
        <begin position="114"/>
        <end position="124"/>
    </location>
</feature>
<dbReference type="SUPFAM" id="SSF48403">
    <property type="entry name" value="Ankyrin repeat"/>
    <property type="match status" value="2"/>
</dbReference>
<feature type="compositionally biased region" description="Basic and acidic residues" evidence="4">
    <location>
        <begin position="253"/>
        <end position="267"/>
    </location>
</feature>
<proteinExistence type="predicted"/>
<feature type="compositionally biased region" description="Basic residues" evidence="4">
    <location>
        <begin position="181"/>
        <end position="196"/>
    </location>
</feature>
<dbReference type="GeneID" id="30035851"/>
<feature type="compositionally biased region" description="Low complexity" evidence="4">
    <location>
        <begin position="762"/>
        <end position="775"/>
    </location>
</feature>
<feature type="compositionally biased region" description="Low complexity" evidence="4">
    <location>
        <begin position="531"/>
        <end position="542"/>
    </location>
</feature>
<keyword evidence="2 3" id="KW-0040">ANK repeat</keyword>
<feature type="region of interest" description="Disordered" evidence="4">
    <location>
        <begin position="900"/>
        <end position="937"/>
    </location>
</feature>
<feature type="region of interest" description="Disordered" evidence="4">
    <location>
        <begin position="752"/>
        <end position="885"/>
    </location>
</feature>
<dbReference type="RefSeq" id="XP_018733474.1">
    <property type="nucleotide sequence ID" value="XM_018880822.1"/>
</dbReference>
<feature type="repeat" description="ANK" evidence="3">
    <location>
        <begin position="377"/>
        <end position="409"/>
    </location>
</feature>
<evidence type="ECO:0000256" key="4">
    <source>
        <dbReference type="SAM" id="MobiDB-lite"/>
    </source>
</evidence>
<dbReference type="KEGG" id="slb:AWJ20_3791"/>
<evidence type="ECO:0000313" key="6">
    <source>
        <dbReference type="Proteomes" id="UP000189580"/>
    </source>
</evidence>
<dbReference type="SMART" id="SM00248">
    <property type="entry name" value="ANK"/>
    <property type="match status" value="5"/>
</dbReference>
<dbReference type="PROSITE" id="PS50088">
    <property type="entry name" value="ANK_REPEAT"/>
    <property type="match status" value="3"/>
</dbReference>
<feature type="compositionally biased region" description="Basic and acidic residues" evidence="4">
    <location>
        <begin position="803"/>
        <end position="885"/>
    </location>
</feature>
<evidence type="ECO:0000256" key="2">
    <source>
        <dbReference type="ARBA" id="ARBA00023043"/>
    </source>
</evidence>
<dbReference type="OrthoDB" id="194358at2759"/>
<dbReference type="PANTHER" id="PTHR24171">
    <property type="entry name" value="ANKYRIN REPEAT DOMAIN-CONTAINING PROTEIN 39-RELATED"/>
    <property type="match status" value="1"/>
</dbReference>
<feature type="compositionally biased region" description="Basic and acidic residues" evidence="4">
    <location>
        <begin position="776"/>
        <end position="796"/>
    </location>
</feature>
<sequence length="1087" mass="120761">MASDNVASSDTGPVNDEGSTGSGNGNSTSPSGGGSNSGPPSSGWRFSASTASTKPGAVINKRTLAEYNSSLSTKNQATQAKQQTNQENLTEQKSESNKGHRETRENYDRKVGDDMENDDSTAETDDAHEADSSEAETVILEESKEPKRRNLSVVESGNGSNDSGVKIKIRKLSDASEGRSAHSKSNKPLKRLQKRIHVSDDDDDDEYSGDKDDSENENDNDDHEHRNEQRHNRQPFQRAGGASGTLSDSDDWNDPRGRVKSRSRDTSRNSSSSTAANANRKVKSVVTAKMRKDGRSHVKDTDDGKHSRSVSPAVRSGNHNVTASGLTMPVQPIRKDGSPIRDASGRLLLQKLCDKGDFERSKALIEMGVDVNDRDYAGNTALHDAALKGHLNIVELLLDNGAIIDIRSGISDLDTPLIDATSRGHVEVVKLLLSRGADPRIFNAQGKTALDFLSQDDEHFNTLESLLKEYSIKMRNKPRRGSDTGGAEDENNGGNGSAANNSAYDAALHATPGTFPDAYFEGRRGGGNYSDGGYSSSGSQSGHRQKHSHNNQVSHGHNNHHHHHNRSHSPSHTHNHGTGHHTTSGDADESSSLSHDEGSKSSSSHTRRRGGARSQSIRNDLLWMDLTTKTGREQVYRRAADGDLQYVGRSLEEGWQPDADCLVLAAKHGHTEVVGLLLAFGVSSDQLNDEGVTALHETVGRGHMDTIRLLLDSGADPCWVDAQGRSYLDLAKEALGSDDEETILIRDAVDKKKKIPGKKDQTSSSSSSSASNLIKSKSDVEKRRKVSDDHEIPPDRIKKRKLQKVEKIDKAEKAEKAEKSEKAKSRMESPARVKEEPSSDVRSRQLDEKAKAEAAESAARELRKQQEAAAEKKAREEAALAEKKRLEEIERERLKELERKRAEEAEIKRAEEAEKARQAREAERRAEEEKRRIQKEKERELARKREIIAAQKERERKEREFQMLKSLEEEENRRKEKIKREQELEAERLRQLQIEEERKKALEAEQELDRQRMLQLQQEAEARKNFPYAIRMATYGPKQLDEMMSFFPILVHSVVPDTSYFLDIQVSLLLGLPNVHQSCKLYVAVQT</sequence>
<accession>A0A161HGM7</accession>
<reference evidence="5 6" key="1">
    <citation type="submission" date="2016-02" db="EMBL/GenBank/DDBJ databases">
        <title>Complete genome sequence and transcriptome regulation of the pentose utilising yeast Sugiyamaella lignohabitans.</title>
        <authorList>
            <person name="Bellasio M."/>
            <person name="Peymann A."/>
            <person name="Valli M."/>
            <person name="Sipitzky M."/>
            <person name="Graf A."/>
            <person name="Sauer M."/>
            <person name="Marx H."/>
            <person name="Mattanovich D."/>
        </authorList>
    </citation>
    <scope>NUCLEOTIDE SEQUENCE [LARGE SCALE GENOMIC DNA]</scope>
    <source>
        <strain evidence="5 6">CBS 10342</strain>
    </source>
</reference>
<feature type="repeat" description="ANK" evidence="3">
    <location>
        <begin position="690"/>
        <end position="722"/>
    </location>
</feature>
<protein>
    <submittedName>
        <fullName evidence="5">Hos4p</fullName>
    </submittedName>
</protein>
<feature type="compositionally biased region" description="Basic and acidic residues" evidence="4">
    <location>
        <begin position="290"/>
        <end position="306"/>
    </location>
</feature>
<feature type="compositionally biased region" description="Low complexity" evidence="4">
    <location>
        <begin position="73"/>
        <end position="86"/>
    </location>
</feature>
<dbReference type="AlphaFoldDB" id="A0A161HGM7"/>
<feature type="repeat" description="ANK" evidence="3">
    <location>
        <begin position="412"/>
        <end position="444"/>
    </location>
</feature>
<feature type="region of interest" description="Disordered" evidence="4">
    <location>
        <begin position="1"/>
        <end position="339"/>
    </location>
</feature>
<feature type="region of interest" description="Disordered" evidence="4">
    <location>
        <begin position="474"/>
        <end position="501"/>
    </location>
</feature>
<feature type="compositionally biased region" description="Basic and acidic residues" evidence="4">
    <location>
        <begin position="222"/>
        <end position="231"/>
    </location>
</feature>
<feature type="compositionally biased region" description="Acidic residues" evidence="4">
    <location>
        <begin position="200"/>
        <end position="221"/>
    </location>
</feature>
<feature type="compositionally biased region" description="Polar residues" evidence="4">
    <location>
        <begin position="153"/>
        <end position="163"/>
    </location>
</feature>
<feature type="region of interest" description="Disordered" evidence="4">
    <location>
        <begin position="515"/>
        <end position="614"/>
    </location>
</feature>
<feature type="compositionally biased region" description="Basic residues" evidence="4">
    <location>
        <begin position="557"/>
        <end position="579"/>
    </location>
</feature>
<keyword evidence="6" id="KW-1185">Reference proteome</keyword>
<organism evidence="5 6">
    <name type="scientific">Sugiyamaella lignohabitans</name>
    <dbReference type="NCBI Taxonomy" id="796027"/>
    <lineage>
        <taxon>Eukaryota</taxon>
        <taxon>Fungi</taxon>
        <taxon>Dikarya</taxon>
        <taxon>Ascomycota</taxon>
        <taxon>Saccharomycotina</taxon>
        <taxon>Dipodascomycetes</taxon>
        <taxon>Dipodascales</taxon>
        <taxon>Trichomonascaceae</taxon>
        <taxon>Sugiyamaella</taxon>
    </lineage>
</organism>
<evidence type="ECO:0000256" key="1">
    <source>
        <dbReference type="ARBA" id="ARBA00022737"/>
    </source>
</evidence>
<feature type="compositionally biased region" description="Basic and acidic residues" evidence="4">
    <location>
        <begin position="171"/>
        <end position="180"/>
    </location>
</feature>
<evidence type="ECO:0000256" key="3">
    <source>
        <dbReference type="PROSITE-ProRule" id="PRU00023"/>
    </source>
</evidence>
<dbReference type="InterPro" id="IPR036770">
    <property type="entry name" value="Ankyrin_rpt-contain_sf"/>
</dbReference>
<evidence type="ECO:0000313" key="5">
    <source>
        <dbReference type="EMBL" id="ANB10997.1"/>
    </source>
</evidence>
<dbReference type="Proteomes" id="UP000189580">
    <property type="component" value="Chromosome c"/>
</dbReference>
<feature type="compositionally biased region" description="Polar residues" evidence="4">
    <location>
        <begin position="1"/>
        <end position="12"/>
    </location>
</feature>
<feature type="compositionally biased region" description="Low complexity" evidence="4">
    <location>
        <begin position="268"/>
        <end position="279"/>
    </location>
</feature>
<dbReference type="PROSITE" id="PS50297">
    <property type="entry name" value="ANK_REP_REGION"/>
    <property type="match status" value="3"/>
</dbReference>
<dbReference type="PANTHER" id="PTHR24171:SF8">
    <property type="entry name" value="BRCA1-ASSOCIATED RING DOMAIN PROTEIN 1"/>
    <property type="match status" value="1"/>
</dbReference>
<keyword evidence="1" id="KW-0677">Repeat</keyword>